<feature type="domain" description="Immunoglobulin" evidence="4">
    <location>
        <begin position="20"/>
        <end position="116"/>
    </location>
</feature>
<dbReference type="GeneTree" id="ENSGT01100000264611"/>
<evidence type="ECO:0000313" key="6">
    <source>
        <dbReference type="Proteomes" id="UP000472263"/>
    </source>
</evidence>
<dbReference type="GO" id="GO:0004888">
    <property type="term" value="F:transmembrane signaling receptor activity"/>
    <property type="evidence" value="ECO:0007669"/>
    <property type="project" value="TreeGrafter"/>
</dbReference>
<dbReference type="InterPro" id="IPR013783">
    <property type="entry name" value="Ig-like_fold"/>
</dbReference>
<dbReference type="InterPro" id="IPR003599">
    <property type="entry name" value="Ig_sub"/>
</dbReference>
<evidence type="ECO:0000313" key="5">
    <source>
        <dbReference type="Ensembl" id="ENSMMDP00005000276.1"/>
    </source>
</evidence>
<keyword evidence="2" id="KW-0812">Transmembrane</keyword>
<dbReference type="InterPro" id="IPR013106">
    <property type="entry name" value="Ig_V-set"/>
</dbReference>
<dbReference type="GO" id="GO:0005886">
    <property type="term" value="C:plasma membrane"/>
    <property type="evidence" value="ECO:0007669"/>
    <property type="project" value="TreeGrafter"/>
</dbReference>
<dbReference type="Ensembl" id="ENSMMDT00005000285.1">
    <property type="protein sequence ID" value="ENSMMDP00005000276.1"/>
    <property type="gene ID" value="ENSMMDG00005000186.1"/>
</dbReference>
<dbReference type="Proteomes" id="UP000472263">
    <property type="component" value="Chromosome 7"/>
</dbReference>
<dbReference type="PANTHER" id="PTHR11860:SF87">
    <property type="entry name" value="CMRF35-LIKE MOLECULE 8"/>
    <property type="match status" value="1"/>
</dbReference>
<keyword evidence="6" id="KW-1185">Reference proteome</keyword>
<evidence type="ECO:0000259" key="4">
    <source>
        <dbReference type="SMART" id="SM00409"/>
    </source>
</evidence>
<dbReference type="Pfam" id="PF07686">
    <property type="entry name" value="V-set"/>
    <property type="match status" value="1"/>
</dbReference>
<dbReference type="InterPro" id="IPR036179">
    <property type="entry name" value="Ig-like_dom_sf"/>
</dbReference>
<evidence type="ECO:0000256" key="2">
    <source>
        <dbReference type="ARBA" id="ARBA00022692"/>
    </source>
</evidence>
<proteinExistence type="predicted"/>
<dbReference type="SMART" id="SM00409">
    <property type="entry name" value="IG"/>
    <property type="match status" value="1"/>
</dbReference>
<dbReference type="AlphaFoldDB" id="A0A667WT95"/>
<dbReference type="InterPro" id="IPR050671">
    <property type="entry name" value="CD300_family_receptors"/>
</dbReference>
<organism evidence="5 6">
    <name type="scientific">Myripristis murdjan</name>
    <name type="common">pinecone soldierfish</name>
    <dbReference type="NCBI Taxonomy" id="586833"/>
    <lineage>
        <taxon>Eukaryota</taxon>
        <taxon>Metazoa</taxon>
        <taxon>Chordata</taxon>
        <taxon>Craniata</taxon>
        <taxon>Vertebrata</taxon>
        <taxon>Euteleostomi</taxon>
        <taxon>Actinopterygii</taxon>
        <taxon>Neopterygii</taxon>
        <taxon>Teleostei</taxon>
        <taxon>Neoteleostei</taxon>
        <taxon>Acanthomorphata</taxon>
        <taxon>Holocentriformes</taxon>
        <taxon>Holocentridae</taxon>
        <taxon>Myripristis</taxon>
    </lineage>
</organism>
<name>A0A667WT95_9TELE</name>
<accession>A0A667WT95</accession>
<evidence type="ECO:0000256" key="3">
    <source>
        <dbReference type="ARBA" id="ARBA00023136"/>
    </source>
</evidence>
<protein>
    <recommendedName>
        <fullName evidence="4">Immunoglobulin domain-containing protein</fullName>
    </recommendedName>
</protein>
<dbReference type="PANTHER" id="PTHR11860">
    <property type="entry name" value="POLYMERIC-IMMUNOGLOBULIN RECEPTOR"/>
    <property type="match status" value="1"/>
</dbReference>
<keyword evidence="3" id="KW-0472">Membrane</keyword>
<evidence type="ECO:0000256" key="1">
    <source>
        <dbReference type="ARBA" id="ARBA00004370"/>
    </source>
</evidence>
<reference evidence="5" key="3">
    <citation type="submission" date="2025-09" db="UniProtKB">
        <authorList>
            <consortium name="Ensembl"/>
        </authorList>
    </citation>
    <scope>IDENTIFICATION</scope>
</reference>
<dbReference type="SUPFAM" id="SSF48726">
    <property type="entry name" value="Immunoglobulin"/>
    <property type="match status" value="1"/>
</dbReference>
<reference evidence="5" key="2">
    <citation type="submission" date="2025-08" db="UniProtKB">
        <authorList>
            <consortium name="Ensembl"/>
        </authorList>
    </citation>
    <scope>IDENTIFICATION</scope>
</reference>
<comment type="subcellular location">
    <subcellularLocation>
        <location evidence="1">Membrane</location>
    </subcellularLocation>
</comment>
<reference evidence="5" key="1">
    <citation type="submission" date="2019-06" db="EMBL/GenBank/DDBJ databases">
        <authorList>
            <consortium name="Wellcome Sanger Institute Data Sharing"/>
        </authorList>
    </citation>
    <scope>NUCLEOTIDE SEQUENCE [LARGE SCALE GENOMIC DNA]</scope>
</reference>
<dbReference type="Gene3D" id="2.60.40.10">
    <property type="entry name" value="Immunoglobulins"/>
    <property type="match status" value="1"/>
</dbReference>
<dbReference type="InParanoid" id="A0A667WT95"/>
<sequence>MHLPFSMCDVINTDVIFGDPTADKGAEGGNVKVKCSYTWASDNKKFFCNETCEGKDILIETTQDRYQKGRYIIEDTRNGVFYVTITQLTKSDAGTYYCGVDRAIKATYGKVKIEVQDGEFHLRERNRDVSSALTDRWGVPAVEHVEMFSRPLAPQCSFLL</sequence>